<comment type="caution">
    <text evidence="1">The sequence shown here is derived from an EMBL/GenBank/DDBJ whole genome shotgun (WGS) entry which is preliminary data.</text>
</comment>
<evidence type="ECO:0000313" key="1">
    <source>
        <dbReference type="EMBL" id="MFG6441632.1"/>
    </source>
</evidence>
<dbReference type="RefSeq" id="WP_394398066.1">
    <property type="nucleotide sequence ID" value="NZ_JBIGHW010000006.1"/>
</dbReference>
<dbReference type="EMBL" id="JBIGHW010000006">
    <property type="protein sequence ID" value="MFG6441632.1"/>
    <property type="molecule type" value="Genomic_DNA"/>
</dbReference>
<name>A0ABW7FJX0_9BURK</name>
<dbReference type="Proteomes" id="UP001606301">
    <property type="component" value="Unassembled WGS sequence"/>
</dbReference>
<reference evidence="1 2" key="1">
    <citation type="submission" date="2024-08" db="EMBL/GenBank/DDBJ databases">
        <authorList>
            <person name="Lu H."/>
        </authorList>
    </citation>
    <scope>NUCLEOTIDE SEQUENCE [LARGE SCALE GENOMIC DNA]</scope>
    <source>
        <strain evidence="1 2">LKC17W</strain>
    </source>
</reference>
<organism evidence="1 2">
    <name type="scientific">Pelomonas margarita</name>
    <dbReference type="NCBI Taxonomy" id="3299031"/>
    <lineage>
        <taxon>Bacteria</taxon>
        <taxon>Pseudomonadati</taxon>
        <taxon>Pseudomonadota</taxon>
        <taxon>Betaproteobacteria</taxon>
        <taxon>Burkholderiales</taxon>
        <taxon>Sphaerotilaceae</taxon>
        <taxon>Roseateles</taxon>
    </lineage>
</organism>
<proteinExistence type="predicted"/>
<accession>A0ABW7FJX0</accession>
<keyword evidence="2" id="KW-1185">Reference proteome</keyword>
<gene>
    <name evidence="1" type="ORF">ACG0Z3_13175</name>
</gene>
<evidence type="ECO:0000313" key="2">
    <source>
        <dbReference type="Proteomes" id="UP001606301"/>
    </source>
</evidence>
<protein>
    <submittedName>
        <fullName evidence="1">Uncharacterized protein</fullName>
    </submittedName>
</protein>
<sequence length="107" mass="11699">MPEPGTDLQRHVDERVQAGALDAALDLSVVEFDELAQLASVTVSRVETSAAGIAVHYTVAWTSFHACDDRSFGGRHARVLRGRFEGDEWVFPPHAPWPAAWGTADEL</sequence>